<evidence type="ECO:0000313" key="3">
    <source>
        <dbReference type="Proteomes" id="UP000295620"/>
    </source>
</evidence>
<keyword evidence="3" id="KW-1185">Reference proteome</keyword>
<dbReference type="EMBL" id="SNYC01000004">
    <property type="protein sequence ID" value="TDQ09693.1"/>
    <property type="molecule type" value="Genomic_DNA"/>
</dbReference>
<dbReference type="OrthoDB" id="769134at2"/>
<dbReference type="Proteomes" id="UP000295620">
    <property type="component" value="Unassembled WGS sequence"/>
</dbReference>
<dbReference type="AlphaFoldDB" id="A0A4R6SX08"/>
<reference evidence="2 3" key="1">
    <citation type="submission" date="2019-03" db="EMBL/GenBank/DDBJ databases">
        <title>Genomic Encyclopedia of Archaeal and Bacterial Type Strains, Phase II (KMG-II): from individual species to whole genera.</title>
        <authorList>
            <person name="Goeker M."/>
        </authorList>
    </citation>
    <scope>NUCLEOTIDE SEQUENCE [LARGE SCALE GENOMIC DNA]</scope>
    <source>
        <strain evidence="2 3">DSM 19035</strain>
    </source>
</reference>
<organism evidence="2 3">
    <name type="scientific">Pedobacter metabolipauper</name>
    <dbReference type="NCBI Taxonomy" id="425513"/>
    <lineage>
        <taxon>Bacteria</taxon>
        <taxon>Pseudomonadati</taxon>
        <taxon>Bacteroidota</taxon>
        <taxon>Sphingobacteriia</taxon>
        <taxon>Sphingobacteriales</taxon>
        <taxon>Sphingobacteriaceae</taxon>
        <taxon>Pedobacter</taxon>
    </lineage>
</organism>
<protein>
    <recommendedName>
        <fullName evidence="4">Lipocalin-like protein</fullName>
    </recommendedName>
</protein>
<proteinExistence type="predicted"/>
<keyword evidence="1" id="KW-0732">Signal</keyword>
<sequence>MKRTAFYFCLVLGISISIFACKKKTVTPDDEPTLVIHTLEGQWEETPIQTYRRRIIFSRDGKFIMTTLFMKTATNDVSYSLAMEGNYMVTGNSLKVTVVQEITKEGTAPAIVTDVNREIFEKATFSIEGNVLTLKYISYPADAPVETELKFIYKVMPG</sequence>
<feature type="signal peptide" evidence="1">
    <location>
        <begin position="1"/>
        <end position="20"/>
    </location>
</feature>
<dbReference type="RefSeq" id="WP_133575758.1">
    <property type="nucleotide sequence ID" value="NZ_SNYC01000004.1"/>
</dbReference>
<dbReference type="PROSITE" id="PS51257">
    <property type="entry name" value="PROKAR_LIPOPROTEIN"/>
    <property type="match status" value="1"/>
</dbReference>
<gene>
    <name evidence="2" type="ORF">ATK78_1850</name>
</gene>
<name>A0A4R6SX08_9SPHI</name>
<comment type="caution">
    <text evidence="2">The sequence shown here is derived from an EMBL/GenBank/DDBJ whole genome shotgun (WGS) entry which is preliminary data.</text>
</comment>
<evidence type="ECO:0000313" key="2">
    <source>
        <dbReference type="EMBL" id="TDQ09693.1"/>
    </source>
</evidence>
<evidence type="ECO:0000256" key="1">
    <source>
        <dbReference type="SAM" id="SignalP"/>
    </source>
</evidence>
<evidence type="ECO:0008006" key="4">
    <source>
        <dbReference type="Google" id="ProtNLM"/>
    </source>
</evidence>
<feature type="chain" id="PRO_5020983406" description="Lipocalin-like protein" evidence="1">
    <location>
        <begin position="21"/>
        <end position="158"/>
    </location>
</feature>
<accession>A0A4R6SX08</accession>